<dbReference type="EMBL" id="GL636496">
    <property type="protein sequence ID" value="EFW16571.1"/>
    <property type="molecule type" value="Genomic_DNA"/>
</dbReference>
<gene>
    <name evidence="1" type="ORF">CPSG_06530</name>
</gene>
<proteinExistence type="predicted"/>
<dbReference type="VEuPathDB" id="FungiDB:CPSG_06530"/>
<dbReference type="Proteomes" id="UP000002497">
    <property type="component" value="Unassembled WGS sequence"/>
</dbReference>
<protein>
    <submittedName>
        <fullName evidence="1">Uncharacterized protein</fullName>
    </submittedName>
</protein>
<evidence type="ECO:0000313" key="2">
    <source>
        <dbReference type="Proteomes" id="UP000002497"/>
    </source>
</evidence>
<dbReference type="AlphaFoldDB" id="E9DAE9"/>
<name>E9DAE9_COCPS</name>
<keyword evidence="2" id="KW-1185">Reference proteome</keyword>
<reference evidence="2" key="1">
    <citation type="journal article" date="2010" name="Genome Res.">
        <title>Population genomic sequencing of Coccidioides fungi reveals recent hybridization and transposon control.</title>
        <authorList>
            <person name="Neafsey D.E."/>
            <person name="Barker B.M."/>
            <person name="Sharpton T.J."/>
            <person name="Stajich J.E."/>
            <person name="Park D.J."/>
            <person name="Whiston E."/>
            <person name="Hung C.-Y."/>
            <person name="McMahan C."/>
            <person name="White J."/>
            <person name="Sykes S."/>
            <person name="Heiman D."/>
            <person name="Young S."/>
            <person name="Zeng Q."/>
            <person name="Abouelleil A."/>
            <person name="Aftuck L."/>
            <person name="Bessette D."/>
            <person name="Brown A."/>
            <person name="FitzGerald M."/>
            <person name="Lui A."/>
            <person name="Macdonald J.P."/>
            <person name="Priest M."/>
            <person name="Orbach M.J."/>
            <person name="Galgiani J.N."/>
            <person name="Kirkland T.N."/>
            <person name="Cole G.T."/>
            <person name="Birren B.W."/>
            <person name="Henn M.R."/>
            <person name="Taylor J.W."/>
            <person name="Rounsley S.D."/>
        </authorList>
    </citation>
    <scope>NUCLEOTIDE SEQUENCE [LARGE SCALE GENOMIC DNA]</scope>
    <source>
        <strain evidence="2">RMSCC 757 / Silveira</strain>
    </source>
</reference>
<accession>E9DAE9</accession>
<organism evidence="2">
    <name type="scientific">Coccidioides posadasii (strain RMSCC 757 / Silveira)</name>
    <name type="common">Valley fever fungus</name>
    <dbReference type="NCBI Taxonomy" id="443226"/>
    <lineage>
        <taxon>Eukaryota</taxon>
        <taxon>Fungi</taxon>
        <taxon>Dikarya</taxon>
        <taxon>Ascomycota</taxon>
        <taxon>Pezizomycotina</taxon>
        <taxon>Eurotiomycetes</taxon>
        <taxon>Eurotiomycetidae</taxon>
        <taxon>Onygenales</taxon>
        <taxon>Onygenaceae</taxon>
        <taxon>Coccidioides</taxon>
    </lineage>
</organism>
<sequence length="153" mass="16811">MSIKESQYQALPYGVLKKNCIKDNPARIKKDTVRLHLLPTLLSCPPRINKTVKRDSVSSADYDPVIAEAIKANANELKQLSTSGKAAQQARFARGAQELDNAVKRAVDEDVIAAARKTGETGGNNPNNRREIWEKRSFLSPSLSSSSFTPNIC</sequence>
<dbReference type="HOGENOM" id="CLU_1713074_0_0_1"/>
<evidence type="ECO:0000313" key="1">
    <source>
        <dbReference type="EMBL" id="EFW16571.1"/>
    </source>
</evidence>
<reference evidence="2" key="2">
    <citation type="submission" date="2010-03" db="EMBL/GenBank/DDBJ databases">
        <title>The genome sequence of Coccidioides posadasii strain Silveira.</title>
        <authorList>
            <consortium name="The Broad Institute Genome Sequencing Center for Infectious Disease"/>
            <person name="Neafsey D."/>
            <person name="Orbach M."/>
            <person name="Henn M.R."/>
            <person name="Cole G.T."/>
            <person name="Galgiani J."/>
            <person name="Gardner M.J."/>
            <person name="Kirkland T.N."/>
            <person name="Taylor J.W."/>
            <person name="Young S.K."/>
            <person name="Zeng Q."/>
            <person name="Koehrsen M."/>
            <person name="Alvarado L."/>
            <person name="Berlin A."/>
            <person name="Borenstein D."/>
            <person name="Chapman S.B."/>
            <person name="Chen Z."/>
            <person name="Engels R."/>
            <person name="Freedman E."/>
            <person name="Gellesch M."/>
            <person name="Goldberg J."/>
            <person name="Griggs A."/>
            <person name="Gujja S."/>
            <person name="Heilman E."/>
            <person name="Heiman D."/>
            <person name="Howarth C."/>
            <person name="Jen D."/>
            <person name="Larson L."/>
            <person name="Mehta T."/>
            <person name="Neiman D."/>
            <person name="Park D."/>
            <person name="Pearson M."/>
            <person name="Richards J."/>
            <person name="Roberts A."/>
            <person name="Saif S."/>
            <person name="Shea T."/>
            <person name="Shenoy N."/>
            <person name="Sisk P."/>
            <person name="Stolte C."/>
            <person name="Sykes S."/>
            <person name="Walk T."/>
            <person name="White J."/>
            <person name="Yandava C."/>
            <person name="Haas B."/>
            <person name="Nusbaum C."/>
            <person name="Birren B."/>
        </authorList>
    </citation>
    <scope>NUCLEOTIDE SEQUENCE [LARGE SCALE GENOMIC DNA]</scope>
    <source>
        <strain evidence="2">RMSCC 757 / Silveira</strain>
    </source>
</reference>